<evidence type="ECO:0000313" key="1">
    <source>
        <dbReference type="EMBL" id="MBD1601936.1"/>
    </source>
</evidence>
<dbReference type="Proteomes" id="UP000805841">
    <property type="component" value="Unassembled WGS sequence"/>
</dbReference>
<comment type="caution">
    <text evidence="1">The sequence shown here is derived from an EMBL/GenBank/DDBJ whole genome shotgun (WGS) entry which is preliminary data.</text>
</comment>
<accession>A0ABR7Z8S0</accession>
<keyword evidence="2" id="KW-1185">Reference proteome</keyword>
<dbReference type="EMBL" id="JAAOCA010000046">
    <property type="protein sequence ID" value="MBD1601936.1"/>
    <property type="molecule type" value="Genomic_DNA"/>
</dbReference>
<dbReference type="InterPro" id="IPR015003">
    <property type="entry name" value="DUF1853"/>
</dbReference>
<evidence type="ECO:0000313" key="2">
    <source>
        <dbReference type="Proteomes" id="UP000805841"/>
    </source>
</evidence>
<dbReference type="RefSeq" id="WP_190426084.1">
    <property type="nucleotide sequence ID" value="NZ_JAAOCA010000046.1"/>
</dbReference>
<reference evidence="1 2" key="1">
    <citation type="journal article" date="2020" name="Insects">
        <title>Bacteria Belonging to Pseudomonas typographi sp. nov. from the Bark Beetle Ips typographus Have Genomic Potential to Aid in the Host Ecology.</title>
        <authorList>
            <person name="Peral-Aranega E."/>
            <person name="Saati-Santamaria Z."/>
            <person name="Kolarik M."/>
            <person name="Rivas R."/>
            <person name="Garcia-Fraile P."/>
        </authorList>
    </citation>
    <scope>NUCLEOTIDE SEQUENCE [LARGE SCALE GENOMIC DNA]</scope>
    <source>
        <strain evidence="1 2">CA3A</strain>
    </source>
</reference>
<proteinExistence type="predicted"/>
<sequence>MNPFESLATLPLQLRHDAVRDLAWALTSPPLLAHSAWPQRHPLHASEWAQAPQRLAAWLHTLDAEPSALLAFLAQRSVRRLGLYYERLWQFAVAAAPGVELLAANLPVRDGARTLGEFDMLLRDAAGTHHVELAVKFYLGPPNGHGRSTSEWLGPGCHDRLDRKLAHLGEQQLRLAQQPAATTVLAAVGACQPVASLWLGGYLFYPWPRGGLAALGAHPAHLRGTWLHRRHWRAFADSVPHARFSPLPRARWLAPAASLQGLDGEQLEHWLQGQEPLMQAQMVVRVNAEGDEQARLFVVPDPWPALPRKY</sequence>
<gene>
    <name evidence="1" type="ORF">HAQ05_24990</name>
</gene>
<protein>
    <submittedName>
        <fullName evidence="1">DUF1853 family protein</fullName>
    </submittedName>
</protein>
<name>A0ABR7Z8S0_9PSED</name>
<dbReference type="Pfam" id="PF08907">
    <property type="entry name" value="DUF1853"/>
    <property type="match status" value="1"/>
</dbReference>
<organism evidence="1 2">
    <name type="scientific">Pseudomonas typographi</name>
    <dbReference type="NCBI Taxonomy" id="2715964"/>
    <lineage>
        <taxon>Bacteria</taxon>
        <taxon>Pseudomonadati</taxon>
        <taxon>Pseudomonadota</taxon>
        <taxon>Gammaproteobacteria</taxon>
        <taxon>Pseudomonadales</taxon>
        <taxon>Pseudomonadaceae</taxon>
        <taxon>Pseudomonas</taxon>
    </lineage>
</organism>